<dbReference type="AlphaFoldDB" id="A0A934I9I5"/>
<gene>
    <name evidence="1" type="ORF">JAV76_01575</name>
</gene>
<comment type="caution">
    <text evidence="1">The sequence shown here is derived from an EMBL/GenBank/DDBJ whole genome shotgun (WGS) entry which is preliminary data.</text>
</comment>
<protein>
    <submittedName>
        <fullName evidence="1">Uncharacterized protein</fullName>
    </submittedName>
</protein>
<organism evidence="1 2">
    <name type="scientific">Sanguibacter suaedae</name>
    <dbReference type="NCBI Taxonomy" id="2795737"/>
    <lineage>
        <taxon>Bacteria</taxon>
        <taxon>Bacillati</taxon>
        <taxon>Actinomycetota</taxon>
        <taxon>Actinomycetes</taxon>
        <taxon>Micrococcales</taxon>
        <taxon>Sanguibacteraceae</taxon>
        <taxon>Sanguibacter</taxon>
    </lineage>
</organism>
<sequence>MPLQERDLPPEFINLDPDTAEERVREWWSMVVRWLSKRGATWVRVEVEYGFDPSLKVPVLKNAANGVFEGPWSETTGVQLLALDPDSIKVWDSSNTLLLYQVETWDGVTVIAPPDAS</sequence>
<dbReference type="EMBL" id="JAEINH010000001">
    <property type="protein sequence ID" value="MBI9113700.1"/>
    <property type="molecule type" value="Genomic_DNA"/>
</dbReference>
<proteinExistence type="predicted"/>
<dbReference type="RefSeq" id="WP_198732254.1">
    <property type="nucleotide sequence ID" value="NZ_JAEINH010000001.1"/>
</dbReference>
<evidence type="ECO:0000313" key="1">
    <source>
        <dbReference type="EMBL" id="MBI9113700.1"/>
    </source>
</evidence>
<name>A0A934I9I5_9MICO</name>
<reference evidence="1" key="1">
    <citation type="submission" date="2020-12" db="EMBL/GenBank/DDBJ databases">
        <title>Sanguibacter suaedae sp. nov., isolated from Suaeda aralocaspica.</title>
        <authorList>
            <person name="Ma Q."/>
        </authorList>
    </citation>
    <scope>NUCLEOTIDE SEQUENCE</scope>
    <source>
        <strain evidence="1">YZGR15</strain>
    </source>
</reference>
<evidence type="ECO:0000313" key="2">
    <source>
        <dbReference type="Proteomes" id="UP000602087"/>
    </source>
</evidence>
<keyword evidence="2" id="KW-1185">Reference proteome</keyword>
<dbReference type="Proteomes" id="UP000602087">
    <property type="component" value="Unassembled WGS sequence"/>
</dbReference>
<accession>A0A934I9I5</accession>